<proteinExistence type="predicted"/>
<evidence type="ECO:0000256" key="2">
    <source>
        <dbReference type="ARBA" id="ARBA00022679"/>
    </source>
</evidence>
<dbReference type="SUPFAM" id="SSF56112">
    <property type="entry name" value="Protein kinase-like (PK-like)"/>
    <property type="match status" value="1"/>
</dbReference>
<reference evidence="7 8" key="1">
    <citation type="journal article" date="2022" name="bioRxiv">
        <title>Genomics of Preaxostyla Flagellates Illuminates Evolutionary Transitions and the Path Towards Mitochondrial Loss.</title>
        <authorList>
            <person name="Novak L.V.F."/>
            <person name="Treitli S.C."/>
            <person name="Pyrih J."/>
            <person name="Halakuc P."/>
            <person name="Pipaliya S.V."/>
            <person name="Vacek V."/>
            <person name="Brzon O."/>
            <person name="Soukal P."/>
            <person name="Eme L."/>
            <person name="Dacks J.B."/>
            <person name="Karnkowska A."/>
            <person name="Elias M."/>
            <person name="Hampl V."/>
        </authorList>
    </citation>
    <scope>NUCLEOTIDE SEQUENCE [LARGE SCALE GENOMIC DNA]</scope>
    <source>
        <strain evidence="7">NAU3</strain>
        <tissue evidence="7">Gut</tissue>
    </source>
</reference>
<dbReference type="Gene3D" id="1.10.510.10">
    <property type="entry name" value="Transferase(Phosphotransferase) domain 1"/>
    <property type="match status" value="1"/>
</dbReference>
<evidence type="ECO:0000313" key="8">
    <source>
        <dbReference type="Proteomes" id="UP001281761"/>
    </source>
</evidence>
<dbReference type="InterPro" id="IPR011009">
    <property type="entry name" value="Kinase-like_dom_sf"/>
</dbReference>
<evidence type="ECO:0000259" key="6">
    <source>
        <dbReference type="PROSITE" id="PS50011"/>
    </source>
</evidence>
<keyword evidence="8" id="KW-1185">Reference proteome</keyword>
<keyword evidence="2" id="KW-0808">Transferase</keyword>
<dbReference type="InterPro" id="IPR050660">
    <property type="entry name" value="NEK_Ser/Thr_kinase"/>
</dbReference>
<protein>
    <recommendedName>
        <fullName evidence="1">non-specific serine/threonine protein kinase</fullName>
        <ecNumber evidence="1">2.7.11.1</ecNumber>
    </recommendedName>
</protein>
<comment type="caution">
    <text evidence="7">The sequence shown here is derived from an EMBL/GenBank/DDBJ whole genome shotgun (WGS) entry which is preliminary data.</text>
</comment>
<accession>A0ABQ9XUP8</accession>
<organism evidence="7 8">
    <name type="scientific">Blattamonas nauphoetae</name>
    <dbReference type="NCBI Taxonomy" id="2049346"/>
    <lineage>
        <taxon>Eukaryota</taxon>
        <taxon>Metamonada</taxon>
        <taxon>Preaxostyla</taxon>
        <taxon>Oxymonadida</taxon>
        <taxon>Blattamonas</taxon>
    </lineage>
</organism>
<dbReference type="EMBL" id="JARBJD010000070">
    <property type="protein sequence ID" value="KAK2955204.1"/>
    <property type="molecule type" value="Genomic_DNA"/>
</dbReference>
<gene>
    <name evidence="7" type="ORF">BLNAU_9933</name>
</gene>
<dbReference type="PANTHER" id="PTHR43671">
    <property type="entry name" value="SERINE/THREONINE-PROTEIN KINASE NEK"/>
    <property type="match status" value="1"/>
</dbReference>
<dbReference type="Pfam" id="PF00069">
    <property type="entry name" value="Pkinase"/>
    <property type="match status" value="1"/>
</dbReference>
<keyword evidence="3" id="KW-0547">Nucleotide-binding</keyword>
<dbReference type="EC" id="2.7.11.1" evidence="1"/>
<evidence type="ECO:0000313" key="7">
    <source>
        <dbReference type="EMBL" id="KAK2955204.1"/>
    </source>
</evidence>
<feature type="domain" description="Protein kinase" evidence="6">
    <location>
        <begin position="1"/>
        <end position="183"/>
    </location>
</feature>
<dbReference type="PROSITE" id="PS50011">
    <property type="entry name" value="PROTEIN_KINASE_DOM"/>
    <property type="match status" value="1"/>
</dbReference>
<keyword evidence="5" id="KW-0067">ATP-binding</keyword>
<name>A0ABQ9XUP8_9EUKA</name>
<dbReference type="SMART" id="SM00220">
    <property type="entry name" value="S_TKc"/>
    <property type="match status" value="1"/>
</dbReference>
<sequence length="449" mass="50426">MKVAAQYTKWDKSRPDADLLLLVVQLVYPLKYMHTKFIHRAIRSDCIFLETAKPAVFVCAQIQSGIGDEDICTWYVKNGLGPDTSYQPSRRIRPRETSLDNPLYDSRVDIWAIGLILHEIAYGKSIFGSAHNLQILTRINQNQFDITQYDPLHPKFHAILKRMLSTDADTRPTAASLLQDPQLQPAYNFLTSVPAVPMIKTNASSILNSAIPQETFPDDLQTRQNRFVQSMARLQAAGDVTISVDSANLTESACDAIFSLPAGDIKKNMIIEYKTGTTSSNVHFSRFLQDIFTELGNKAKIGILESKTASIPSRLIHKSSALIKILIRFDQFIWRQLAGYSLDPRELKFVNEQKFNEIQSLSVNVGDVGKQQKFCVQLPDETSHPLFIGGSFKTLDADLLPAYKEQAMVAILNYYTPFISLARTHLQSIVSESDLRHLSALELSQIACL</sequence>
<evidence type="ECO:0000256" key="1">
    <source>
        <dbReference type="ARBA" id="ARBA00012513"/>
    </source>
</evidence>
<dbReference type="PANTHER" id="PTHR43671:SF13">
    <property type="entry name" value="SERINE_THREONINE-PROTEIN KINASE NEK2"/>
    <property type="match status" value="1"/>
</dbReference>
<dbReference type="Proteomes" id="UP001281761">
    <property type="component" value="Unassembled WGS sequence"/>
</dbReference>
<evidence type="ECO:0000256" key="4">
    <source>
        <dbReference type="ARBA" id="ARBA00022777"/>
    </source>
</evidence>
<evidence type="ECO:0000256" key="3">
    <source>
        <dbReference type="ARBA" id="ARBA00022741"/>
    </source>
</evidence>
<keyword evidence="4" id="KW-0418">Kinase</keyword>
<evidence type="ECO:0000256" key="5">
    <source>
        <dbReference type="ARBA" id="ARBA00022840"/>
    </source>
</evidence>
<dbReference type="InterPro" id="IPR000719">
    <property type="entry name" value="Prot_kinase_dom"/>
</dbReference>